<dbReference type="Gene3D" id="1.10.260.40">
    <property type="entry name" value="lambda repressor-like DNA-binding domains"/>
    <property type="match status" value="1"/>
</dbReference>
<dbReference type="GO" id="GO:0005829">
    <property type="term" value="C:cytosol"/>
    <property type="evidence" value="ECO:0007669"/>
    <property type="project" value="TreeGrafter"/>
</dbReference>
<dbReference type="Pfam" id="PF07883">
    <property type="entry name" value="Cupin_2"/>
    <property type="match status" value="1"/>
</dbReference>
<proteinExistence type="predicted"/>
<dbReference type="InterPro" id="IPR001387">
    <property type="entry name" value="Cro/C1-type_HTH"/>
</dbReference>
<evidence type="ECO:0000313" key="3">
    <source>
        <dbReference type="EMBL" id="MRH20736.1"/>
    </source>
</evidence>
<keyword evidence="4" id="KW-1185">Reference proteome</keyword>
<dbReference type="InterPro" id="IPR010982">
    <property type="entry name" value="Lambda_DNA-bd_dom_sf"/>
</dbReference>
<dbReference type="Proteomes" id="UP000466730">
    <property type="component" value="Unassembled WGS sequence"/>
</dbReference>
<dbReference type="SUPFAM" id="SSF47413">
    <property type="entry name" value="lambda repressor-like DNA-binding domains"/>
    <property type="match status" value="1"/>
</dbReference>
<dbReference type="InterPro" id="IPR013096">
    <property type="entry name" value="Cupin_2"/>
</dbReference>
<evidence type="ECO:0000256" key="1">
    <source>
        <dbReference type="ARBA" id="ARBA00023125"/>
    </source>
</evidence>
<dbReference type="InterPro" id="IPR011051">
    <property type="entry name" value="RmlC_Cupin_sf"/>
</dbReference>
<dbReference type="RefSeq" id="WP_153748041.1">
    <property type="nucleotide sequence ID" value="NZ_BAAADI010000049.1"/>
</dbReference>
<accession>A0A844B2Y1</accession>
<dbReference type="InterPro" id="IPR014710">
    <property type="entry name" value="RmlC-like_jellyroll"/>
</dbReference>
<dbReference type="SMART" id="SM00530">
    <property type="entry name" value="HTH_XRE"/>
    <property type="match status" value="1"/>
</dbReference>
<reference evidence="3 4" key="1">
    <citation type="submission" date="2019-11" db="EMBL/GenBank/DDBJ databases">
        <title>Draft Whole-Genome sequence of the marine photosynthetic bacterium Rhodovulum strictum DSM 11289.</title>
        <authorList>
            <person name="Kyndt J.A."/>
            <person name="Meyer T.E."/>
        </authorList>
    </citation>
    <scope>NUCLEOTIDE SEQUENCE [LARGE SCALE GENOMIC DNA]</scope>
    <source>
        <strain evidence="3 4">DSM 11289</strain>
    </source>
</reference>
<organism evidence="3 4">
    <name type="scientific">Rhodovulum strictum</name>
    <dbReference type="NCBI Taxonomy" id="58314"/>
    <lineage>
        <taxon>Bacteria</taxon>
        <taxon>Pseudomonadati</taxon>
        <taxon>Pseudomonadota</taxon>
        <taxon>Alphaproteobacteria</taxon>
        <taxon>Rhodobacterales</taxon>
        <taxon>Paracoccaceae</taxon>
        <taxon>Rhodovulum</taxon>
    </lineage>
</organism>
<dbReference type="GO" id="GO:0003700">
    <property type="term" value="F:DNA-binding transcription factor activity"/>
    <property type="evidence" value="ECO:0007669"/>
    <property type="project" value="TreeGrafter"/>
</dbReference>
<dbReference type="Pfam" id="PF13560">
    <property type="entry name" value="HTH_31"/>
    <property type="match status" value="1"/>
</dbReference>
<dbReference type="Gene3D" id="2.60.120.10">
    <property type="entry name" value="Jelly Rolls"/>
    <property type="match status" value="1"/>
</dbReference>
<sequence length="184" mass="19801">MSGSIGDDIRALRKARGMTLQQMAAALGRSVGWLSQVERNRGTPSVQDLGRIAGLFDLNISFFFRASAQHPAEQGRIVRAAHRGRIGTPETGLTEELLSPGLTGAFEMIRSVFAPRSTSAGLRRGRGREDGGVLISGRLILHIGTLTADLAPGDSFQFAGEDYAWENPGDDPAEVIWIISPPVY</sequence>
<dbReference type="GO" id="GO:0003677">
    <property type="term" value="F:DNA binding"/>
    <property type="evidence" value="ECO:0007669"/>
    <property type="project" value="UniProtKB-KW"/>
</dbReference>
<feature type="domain" description="HTH cro/C1-type" evidence="2">
    <location>
        <begin position="9"/>
        <end position="63"/>
    </location>
</feature>
<dbReference type="CDD" id="cd02209">
    <property type="entry name" value="cupin_XRE_C"/>
    <property type="match status" value="1"/>
</dbReference>
<dbReference type="OrthoDB" id="9814751at2"/>
<dbReference type="CDD" id="cd00093">
    <property type="entry name" value="HTH_XRE"/>
    <property type="match status" value="1"/>
</dbReference>
<dbReference type="PROSITE" id="PS50943">
    <property type="entry name" value="HTH_CROC1"/>
    <property type="match status" value="1"/>
</dbReference>
<dbReference type="AlphaFoldDB" id="A0A844B2Y1"/>
<dbReference type="PANTHER" id="PTHR46797:SF1">
    <property type="entry name" value="METHYLPHOSPHONATE SYNTHASE"/>
    <property type="match status" value="1"/>
</dbReference>
<gene>
    <name evidence="3" type="ORF">GH815_07000</name>
</gene>
<evidence type="ECO:0000259" key="2">
    <source>
        <dbReference type="PROSITE" id="PS50943"/>
    </source>
</evidence>
<comment type="caution">
    <text evidence="3">The sequence shown here is derived from an EMBL/GenBank/DDBJ whole genome shotgun (WGS) entry which is preliminary data.</text>
</comment>
<dbReference type="InterPro" id="IPR050807">
    <property type="entry name" value="TransReg_Diox_bact_type"/>
</dbReference>
<evidence type="ECO:0000313" key="4">
    <source>
        <dbReference type="Proteomes" id="UP000466730"/>
    </source>
</evidence>
<protein>
    <submittedName>
        <fullName evidence="3">Helix-turn-helix domain-containing protein</fullName>
    </submittedName>
</protein>
<name>A0A844B2Y1_9RHOB</name>
<dbReference type="PANTHER" id="PTHR46797">
    <property type="entry name" value="HTH-TYPE TRANSCRIPTIONAL REGULATOR"/>
    <property type="match status" value="1"/>
</dbReference>
<dbReference type="SUPFAM" id="SSF51182">
    <property type="entry name" value="RmlC-like cupins"/>
    <property type="match status" value="1"/>
</dbReference>
<keyword evidence="1" id="KW-0238">DNA-binding</keyword>
<dbReference type="EMBL" id="WJPO01000007">
    <property type="protein sequence ID" value="MRH20736.1"/>
    <property type="molecule type" value="Genomic_DNA"/>
</dbReference>